<dbReference type="InterPro" id="IPR006001">
    <property type="entry name" value="Therm_gnt_kin"/>
</dbReference>
<dbReference type="PANTHER" id="PTHR43442">
    <property type="entry name" value="GLUCONOKINASE-RELATED"/>
    <property type="match status" value="1"/>
</dbReference>
<dbReference type="EMBL" id="SNYN01000010">
    <property type="protein sequence ID" value="TDQ51633.1"/>
    <property type="molecule type" value="Genomic_DNA"/>
</dbReference>
<name>A0A4R6V020_9ACTN</name>
<proteinExistence type="inferred from homology"/>
<dbReference type="EC" id="2.7.1.12" evidence="3 10"/>
<keyword evidence="8" id="KW-0311">Gluconate utilization</keyword>
<sequence>MHFVFMGVSGSGKSTAALGAVKRLGLPFAEADAFHPEANIAKMAAGTPLDDADRRPWLESLAEWIGERERAGESSVMACSALKRSYRDILRGGAPGVFFIHLHGSTDLIAERLRARSDHFMPSSLLNSQASTLEPLGPDEEGVVLDIAHTPDELVEESARAITSALGRSGR</sequence>
<comment type="caution">
    <text evidence="11">The sequence shown here is derived from an EMBL/GenBank/DDBJ whole genome shotgun (WGS) entry which is preliminary data.</text>
</comment>
<keyword evidence="4 10" id="KW-0808">Transferase</keyword>
<dbReference type="Proteomes" id="UP000295281">
    <property type="component" value="Unassembled WGS sequence"/>
</dbReference>
<dbReference type="FunFam" id="3.40.50.300:FF:000522">
    <property type="entry name" value="Gluconokinase"/>
    <property type="match status" value="1"/>
</dbReference>
<dbReference type="Pfam" id="PF13671">
    <property type="entry name" value="AAA_33"/>
    <property type="match status" value="1"/>
</dbReference>
<dbReference type="NCBIfam" id="TIGR01313">
    <property type="entry name" value="therm_gnt_kin"/>
    <property type="match status" value="1"/>
</dbReference>
<evidence type="ECO:0000313" key="12">
    <source>
        <dbReference type="Proteomes" id="UP000295281"/>
    </source>
</evidence>
<organism evidence="11 12">
    <name type="scientific">Actinorugispora endophytica</name>
    <dbReference type="NCBI Taxonomy" id="1605990"/>
    <lineage>
        <taxon>Bacteria</taxon>
        <taxon>Bacillati</taxon>
        <taxon>Actinomycetota</taxon>
        <taxon>Actinomycetes</taxon>
        <taxon>Streptosporangiales</taxon>
        <taxon>Nocardiopsidaceae</taxon>
        <taxon>Actinorugispora</taxon>
    </lineage>
</organism>
<protein>
    <recommendedName>
        <fullName evidence="3 10">Gluconokinase</fullName>
        <ecNumber evidence="3 10">2.7.1.12</ecNumber>
    </recommendedName>
</protein>
<dbReference type="SUPFAM" id="SSF52540">
    <property type="entry name" value="P-loop containing nucleoside triphosphate hydrolases"/>
    <property type="match status" value="1"/>
</dbReference>
<dbReference type="InterPro" id="IPR027417">
    <property type="entry name" value="P-loop_NTPase"/>
</dbReference>
<reference evidence="11 12" key="1">
    <citation type="submission" date="2019-03" db="EMBL/GenBank/DDBJ databases">
        <title>Genomic Encyclopedia of Type Strains, Phase IV (KMG-IV): sequencing the most valuable type-strain genomes for metagenomic binning, comparative biology and taxonomic classification.</title>
        <authorList>
            <person name="Goeker M."/>
        </authorList>
    </citation>
    <scope>NUCLEOTIDE SEQUENCE [LARGE SCALE GENOMIC DNA]</scope>
    <source>
        <strain evidence="11 12">DSM 46770</strain>
    </source>
</reference>
<keyword evidence="12" id="KW-1185">Reference proteome</keyword>
<dbReference type="CDD" id="cd02021">
    <property type="entry name" value="GntK"/>
    <property type="match status" value="1"/>
</dbReference>
<comment type="similarity">
    <text evidence="2 10">Belongs to the gluconokinase GntK/GntV family.</text>
</comment>
<dbReference type="RefSeq" id="WP_133742045.1">
    <property type="nucleotide sequence ID" value="NZ_SNYN01000010.1"/>
</dbReference>
<dbReference type="GO" id="GO:0005524">
    <property type="term" value="F:ATP binding"/>
    <property type="evidence" value="ECO:0007669"/>
    <property type="project" value="UniProtKB-KW"/>
</dbReference>
<evidence type="ECO:0000256" key="9">
    <source>
        <dbReference type="ARBA" id="ARBA00048090"/>
    </source>
</evidence>
<evidence type="ECO:0000256" key="4">
    <source>
        <dbReference type="ARBA" id="ARBA00022679"/>
    </source>
</evidence>
<keyword evidence="5 10" id="KW-0547">Nucleotide-binding</keyword>
<dbReference type="AlphaFoldDB" id="A0A4R6V020"/>
<evidence type="ECO:0000313" key="11">
    <source>
        <dbReference type="EMBL" id="TDQ51633.1"/>
    </source>
</evidence>
<dbReference type="PANTHER" id="PTHR43442:SF3">
    <property type="entry name" value="GLUCONOKINASE-RELATED"/>
    <property type="match status" value="1"/>
</dbReference>
<keyword evidence="7 10" id="KW-0067">ATP-binding</keyword>
<evidence type="ECO:0000256" key="3">
    <source>
        <dbReference type="ARBA" id="ARBA00012054"/>
    </source>
</evidence>
<gene>
    <name evidence="11" type="ORF">EV190_110126</name>
</gene>
<evidence type="ECO:0000256" key="1">
    <source>
        <dbReference type="ARBA" id="ARBA00004761"/>
    </source>
</evidence>
<evidence type="ECO:0000256" key="8">
    <source>
        <dbReference type="ARBA" id="ARBA00023064"/>
    </source>
</evidence>
<evidence type="ECO:0000256" key="5">
    <source>
        <dbReference type="ARBA" id="ARBA00022741"/>
    </source>
</evidence>
<keyword evidence="6 10" id="KW-0418">Kinase</keyword>
<dbReference type="OrthoDB" id="9795716at2"/>
<dbReference type="GO" id="GO:0019521">
    <property type="term" value="P:D-gluconate metabolic process"/>
    <property type="evidence" value="ECO:0007669"/>
    <property type="project" value="UniProtKB-KW"/>
</dbReference>
<evidence type="ECO:0000256" key="2">
    <source>
        <dbReference type="ARBA" id="ARBA00008420"/>
    </source>
</evidence>
<comment type="catalytic activity">
    <reaction evidence="9 10">
        <text>D-gluconate + ATP = 6-phospho-D-gluconate + ADP + H(+)</text>
        <dbReference type="Rhea" id="RHEA:19433"/>
        <dbReference type="ChEBI" id="CHEBI:15378"/>
        <dbReference type="ChEBI" id="CHEBI:18391"/>
        <dbReference type="ChEBI" id="CHEBI:30616"/>
        <dbReference type="ChEBI" id="CHEBI:58759"/>
        <dbReference type="ChEBI" id="CHEBI:456216"/>
        <dbReference type="EC" id="2.7.1.12"/>
    </reaction>
</comment>
<accession>A0A4R6V020</accession>
<evidence type="ECO:0000256" key="7">
    <source>
        <dbReference type="ARBA" id="ARBA00022840"/>
    </source>
</evidence>
<dbReference type="GO" id="GO:0005737">
    <property type="term" value="C:cytoplasm"/>
    <property type="evidence" value="ECO:0007669"/>
    <property type="project" value="TreeGrafter"/>
</dbReference>
<evidence type="ECO:0000256" key="6">
    <source>
        <dbReference type="ARBA" id="ARBA00022777"/>
    </source>
</evidence>
<comment type="pathway">
    <text evidence="1">Carbohydrate acid metabolism.</text>
</comment>
<dbReference type="GO" id="GO:0046316">
    <property type="term" value="F:gluconokinase activity"/>
    <property type="evidence" value="ECO:0007669"/>
    <property type="project" value="UniProtKB-EC"/>
</dbReference>
<evidence type="ECO:0000256" key="10">
    <source>
        <dbReference type="RuleBase" id="RU363066"/>
    </source>
</evidence>
<dbReference type="Gene3D" id="3.40.50.300">
    <property type="entry name" value="P-loop containing nucleotide triphosphate hydrolases"/>
    <property type="match status" value="1"/>
</dbReference>